<dbReference type="Gene3D" id="3.40.50.11090">
    <property type="match status" value="1"/>
</dbReference>
<reference evidence="3" key="1">
    <citation type="submission" date="2017-04" db="EMBL/GenBank/DDBJ databases">
        <authorList>
            <person name="Varghese N."/>
            <person name="Submissions S."/>
        </authorList>
    </citation>
    <scope>NUCLEOTIDE SEQUENCE [LARGE SCALE GENOMIC DNA]</scope>
    <source>
        <strain evidence="3">VKM Ac-2510</strain>
    </source>
</reference>
<dbReference type="InterPro" id="IPR055050">
    <property type="entry name" value="WsaF_C"/>
</dbReference>
<dbReference type="OrthoDB" id="7615426at2"/>
<feature type="domain" description="WsaF C-terminal" evidence="1">
    <location>
        <begin position="244"/>
        <end position="368"/>
    </location>
</feature>
<dbReference type="Pfam" id="PF22772">
    <property type="entry name" value="WsaF_C"/>
    <property type="match status" value="1"/>
</dbReference>
<dbReference type="STRING" id="150121.SAMN06296010_0382"/>
<dbReference type="AlphaFoldDB" id="A0A1X7IE08"/>
<gene>
    <name evidence="2" type="ORF">SAMN06296010_0382</name>
</gene>
<dbReference type="Gene3D" id="3.40.50.2000">
    <property type="entry name" value="Glycogen Phosphorylase B"/>
    <property type="match status" value="1"/>
</dbReference>
<name>A0A1X7IE08_9MICO</name>
<evidence type="ECO:0000259" key="1">
    <source>
        <dbReference type="Pfam" id="PF22772"/>
    </source>
</evidence>
<dbReference type="Proteomes" id="UP000193244">
    <property type="component" value="Unassembled WGS sequence"/>
</dbReference>
<keyword evidence="3" id="KW-1185">Reference proteome</keyword>
<evidence type="ECO:0000313" key="2">
    <source>
        <dbReference type="EMBL" id="SMG12446.1"/>
    </source>
</evidence>
<proteinExistence type="predicted"/>
<dbReference type="RefSeq" id="WP_085482404.1">
    <property type="nucleotide sequence ID" value="NZ_FXAY01000001.1"/>
</dbReference>
<accession>A0A1X7IE08</accession>
<organism evidence="2 3">
    <name type="scientific">Agreia pratensis</name>
    <dbReference type="NCBI Taxonomy" id="150121"/>
    <lineage>
        <taxon>Bacteria</taxon>
        <taxon>Bacillati</taxon>
        <taxon>Actinomycetota</taxon>
        <taxon>Actinomycetes</taxon>
        <taxon>Micrococcales</taxon>
        <taxon>Microbacteriaceae</taxon>
        <taxon>Agreia</taxon>
    </lineage>
</organism>
<dbReference type="SUPFAM" id="SSF53756">
    <property type="entry name" value="UDP-Glycosyltransferase/glycogen phosphorylase"/>
    <property type="match status" value="1"/>
</dbReference>
<dbReference type="EMBL" id="FXAY01000001">
    <property type="protein sequence ID" value="SMG12446.1"/>
    <property type="molecule type" value="Genomic_DNA"/>
</dbReference>
<protein>
    <recommendedName>
        <fullName evidence="1">WsaF C-terminal domain-containing protein</fullName>
    </recommendedName>
</protein>
<evidence type="ECO:0000313" key="3">
    <source>
        <dbReference type="Proteomes" id="UP000193244"/>
    </source>
</evidence>
<sequence length="410" mass="45697">MSSLRKAWQVLREQGPKAVFWRVLHALARPPKPLSGSIPIRLLVKEDDASEVDWSIPHPAVLDPIVLNDDKLTIAWIMSPPGESSGGHQNIFRFISVLEAAGHTIRIYLYSAHEPFTVSTIKDMLASSPSYPRLNATIEEHTVAGVADDVDVIFATGWETAYPSFRDSSRARRFYFVQDFEPYFTSVGSASVLAENTYRFGFQGITAGGFLSHKLSTEYGMPAEHYDFGANRDLYNVIEDRPRKEIFFYARPVTERRGFELGILALAHFAKARPEYTINLAGWDVSAYKIPFDYTNLKDLKIDQLNEVYNRCAAGLVISLTNMSLLPLELLSAGVIPVVNDGPNNRLVSDNEFIEYTQASPKALAAKLIEVVDREDAVSHARAASDSVRATNWESSGARFLEIFDGAIRG</sequence>